<organism evidence="2 3">
    <name type="scientific">Candidatus Yanofskybacteria bacterium RIFCSPHIGHO2_02_FULL_50_12</name>
    <dbReference type="NCBI Taxonomy" id="1802685"/>
    <lineage>
        <taxon>Bacteria</taxon>
        <taxon>Candidatus Yanofskyibacteriota</taxon>
    </lineage>
</organism>
<evidence type="ECO:0008006" key="4">
    <source>
        <dbReference type="Google" id="ProtNLM"/>
    </source>
</evidence>
<comment type="caution">
    <text evidence="2">The sequence shown here is derived from an EMBL/GenBank/DDBJ whole genome shotgun (WGS) entry which is preliminary data.</text>
</comment>
<evidence type="ECO:0000313" key="2">
    <source>
        <dbReference type="EMBL" id="OGN16786.1"/>
    </source>
</evidence>
<gene>
    <name evidence="2" type="ORF">A3C88_00275</name>
</gene>
<dbReference type="AlphaFoldDB" id="A0A1F8FWI2"/>
<dbReference type="STRING" id="1802685.A3C88_00275"/>
<proteinExistence type="predicted"/>
<name>A0A1F8FWI2_9BACT</name>
<evidence type="ECO:0000256" key="1">
    <source>
        <dbReference type="SAM" id="Phobius"/>
    </source>
</evidence>
<dbReference type="Proteomes" id="UP000178117">
    <property type="component" value="Unassembled WGS sequence"/>
</dbReference>
<evidence type="ECO:0000313" key="3">
    <source>
        <dbReference type="Proteomes" id="UP000178117"/>
    </source>
</evidence>
<accession>A0A1F8FWI2</accession>
<sequence length="586" mass="63823">MASTKIINVLKDDSFKEILDLFKLSSADEVIFVLPKKNKAFQKEDYFVSLRDEAARLNKTASFLCSNPELNELAKKHGFDVLLARQPKARSKTGMPKKKSAKIVEAGAVDMVNELEDFYEHPPISITAAAEADEELLAAAEEFSERDEVEAIPAYSRRMRDVVNVESDESRDLKVSSKKERAAPVGVRHHVPVVERRIVPKATMAGSGRYRKSLIGLAIAASILAGIAIYVSTGSAQITIQPRSQDLDMTLSVAASDATSAPDAPGMKLPGQLFNIRKTVSQEFPATGSKDVAQKARGSLTVYNATAALQQLIATTRFESSDKHIFRTLSGVIVPAAKTVNGKLVPGTVIVQVVADKSGQDFNVPAGIFKIPAFAEKGDANKYGNIYGQSDEPMRGGTSGKATVVTEQDYRQAQEILTAQVKRAIAEQLKADMDDFKVFDESQVAVEKPSSTAAADEAAERFTMTISGSLKTVGFKESDLFNLIAAYVDGKYDLHAVQEKLTLDYGEVKFDTATDILRFTVAIEGPGYAKINEQELLTSLAGKREDEIKLLIRGISDIAAANVVLRPPWVRSIPKDPSRVRIITSY</sequence>
<keyword evidence="1" id="KW-0472">Membrane</keyword>
<reference evidence="2 3" key="1">
    <citation type="journal article" date="2016" name="Nat. Commun.">
        <title>Thousands of microbial genomes shed light on interconnected biogeochemical processes in an aquifer system.</title>
        <authorList>
            <person name="Anantharaman K."/>
            <person name="Brown C.T."/>
            <person name="Hug L.A."/>
            <person name="Sharon I."/>
            <person name="Castelle C.J."/>
            <person name="Probst A.J."/>
            <person name="Thomas B.C."/>
            <person name="Singh A."/>
            <person name="Wilkins M.J."/>
            <person name="Karaoz U."/>
            <person name="Brodie E.L."/>
            <person name="Williams K.H."/>
            <person name="Hubbard S.S."/>
            <person name="Banfield J.F."/>
        </authorList>
    </citation>
    <scope>NUCLEOTIDE SEQUENCE [LARGE SCALE GENOMIC DNA]</scope>
</reference>
<dbReference type="EMBL" id="MGJZ01000025">
    <property type="protein sequence ID" value="OGN16786.1"/>
    <property type="molecule type" value="Genomic_DNA"/>
</dbReference>
<keyword evidence="1" id="KW-1133">Transmembrane helix</keyword>
<keyword evidence="1" id="KW-0812">Transmembrane</keyword>
<protein>
    <recommendedName>
        <fullName evidence="4">Baseplate protein J-like domain-containing protein</fullName>
    </recommendedName>
</protein>
<feature type="transmembrane region" description="Helical" evidence="1">
    <location>
        <begin position="214"/>
        <end position="233"/>
    </location>
</feature>